<dbReference type="Proteomes" id="UP001629113">
    <property type="component" value="Unassembled WGS sequence"/>
</dbReference>
<keyword evidence="8" id="KW-1185">Reference proteome</keyword>
<evidence type="ECO:0000256" key="6">
    <source>
        <dbReference type="SAM" id="Phobius"/>
    </source>
</evidence>
<evidence type="ECO:0000256" key="3">
    <source>
        <dbReference type="ARBA" id="ARBA00022989"/>
    </source>
</evidence>
<accession>A0ABR4PX83</accession>
<reference evidence="7 8" key="1">
    <citation type="submission" date="2024-06" db="EMBL/GenBank/DDBJ databases">
        <title>Complete genome of Phlyctema vagabunda strain 19-DSS-EL-015.</title>
        <authorList>
            <person name="Fiorenzani C."/>
        </authorList>
    </citation>
    <scope>NUCLEOTIDE SEQUENCE [LARGE SCALE GENOMIC DNA]</scope>
    <source>
        <strain evidence="7 8">19-DSS-EL-015</strain>
    </source>
</reference>
<evidence type="ECO:0000256" key="5">
    <source>
        <dbReference type="SAM" id="MobiDB-lite"/>
    </source>
</evidence>
<evidence type="ECO:0000313" key="8">
    <source>
        <dbReference type="Proteomes" id="UP001629113"/>
    </source>
</evidence>
<evidence type="ECO:0000256" key="1">
    <source>
        <dbReference type="ARBA" id="ARBA00004141"/>
    </source>
</evidence>
<dbReference type="PANTHER" id="PTHR36460:SF1">
    <property type="entry name" value="UPF0132 DOMAIN PROTEIN (AFU_ORTHOLOGUE AFUA_3G10255)"/>
    <property type="match status" value="1"/>
</dbReference>
<protein>
    <submittedName>
        <fullName evidence="7">UPF0132 membrane protein</fullName>
    </submittedName>
</protein>
<keyword evidence="2 6" id="KW-0812">Transmembrane</keyword>
<dbReference type="PANTHER" id="PTHR36460">
    <property type="entry name" value="UPF0132 DOMAIN PROTEIN (AFU_ORTHOLOGUE AFUA_3G10255)"/>
    <property type="match status" value="1"/>
</dbReference>
<feature type="region of interest" description="Disordered" evidence="5">
    <location>
        <begin position="1"/>
        <end position="60"/>
    </location>
</feature>
<comment type="subcellular location">
    <subcellularLocation>
        <location evidence="1">Membrane</location>
        <topology evidence="1">Multi-pass membrane protein</topology>
    </subcellularLocation>
</comment>
<evidence type="ECO:0000313" key="7">
    <source>
        <dbReference type="EMBL" id="KAL3427979.1"/>
    </source>
</evidence>
<keyword evidence="3 6" id="KW-1133">Transmembrane helix</keyword>
<proteinExistence type="predicted"/>
<feature type="compositionally biased region" description="Polar residues" evidence="5">
    <location>
        <begin position="7"/>
        <end position="16"/>
    </location>
</feature>
<evidence type="ECO:0000256" key="2">
    <source>
        <dbReference type="ARBA" id="ARBA00022692"/>
    </source>
</evidence>
<gene>
    <name evidence="7" type="ORF">PVAG01_01488</name>
</gene>
<comment type="caution">
    <text evidence="7">The sequence shown here is derived from an EMBL/GenBank/DDBJ whole genome shotgun (WGS) entry which is preliminary data.</text>
</comment>
<keyword evidence="4 6" id="KW-0472">Membrane</keyword>
<feature type="transmembrane region" description="Helical" evidence="6">
    <location>
        <begin position="160"/>
        <end position="178"/>
    </location>
</feature>
<sequence length="206" mass="22226">MNFAPYQDQSPETNRALSPPPDGGAGGGRRSFSPGFRSPPLQSPGLHAPKPSSANPWAPIESSSSAAAAAATTAAFGNDGYRSSLDAEAGRAGLNDFETSLPIRLDYEACLAYLLLPPAGGVLLLVLEHKSDYVRFHAWQSALLFTAMFVLHLIFSWSTWLSWLIFLGDLGLIGYLTMRAYRDADTLDRCEVPFFGPLASSILDDE</sequence>
<organism evidence="7 8">
    <name type="scientific">Phlyctema vagabunda</name>
    <dbReference type="NCBI Taxonomy" id="108571"/>
    <lineage>
        <taxon>Eukaryota</taxon>
        <taxon>Fungi</taxon>
        <taxon>Dikarya</taxon>
        <taxon>Ascomycota</taxon>
        <taxon>Pezizomycotina</taxon>
        <taxon>Leotiomycetes</taxon>
        <taxon>Helotiales</taxon>
        <taxon>Dermateaceae</taxon>
        <taxon>Phlyctema</taxon>
    </lineage>
</organism>
<feature type="compositionally biased region" description="Low complexity" evidence="5">
    <location>
        <begin position="30"/>
        <end position="40"/>
    </location>
</feature>
<name>A0ABR4PX83_9HELO</name>
<evidence type="ECO:0000256" key="4">
    <source>
        <dbReference type="ARBA" id="ARBA00023136"/>
    </source>
</evidence>
<dbReference type="EMBL" id="JBFCZG010000001">
    <property type="protein sequence ID" value="KAL3427979.1"/>
    <property type="molecule type" value="Genomic_DNA"/>
</dbReference>